<dbReference type="SMART" id="SM00135">
    <property type="entry name" value="LY"/>
    <property type="match status" value="5"/>
</dbReference>
<dbReference type="SUPFAM" id="SSF63825">
    <property type="entry name" value="YWTD domain"/>
    <property type="match status" value="2"/>
</dbReference>
<keyword evidence="3" id="KW-1185">Reference proteome</keyword>
<protein>
    <submittedName>
        <fullName evidence="2">YWTD domain-containing protein</fullName>
    </submittedName>
</protein>
<proteinExistence type="predicted"/>
<name>A0A6A6U5G7_9PEZI</name>
<evidence type="ECO:0000256" key="1">
    <source>
        <dbReference type="SAM" id="SignalP"/>
    </source>
</evidence>
<dbReference type="InterPro" id="IPR050778">
    <property type="entry name" value="Cueball_EGF_LRP_Nidogen"/>
</dbReference>
<feature type="chain" id="PRO_5025368839" evidence="1">
    <location>
        <begin position="25"/>
        <end position="344"/>
    </location>
</feature>
<feature type="signal peptide" evidence="1">
    <location>
        <begin position="1"/>
        <end position="24"/>
    </location>
</feature>
<evidence type="ECO:0000313" key="3">
    <source>
        <dbReference type="Proteomes" id="UP000799302"/>
    </source>
</evidence>
<accession>A0A6A6U5G7</accession>
<dbReference type="OrthoDB" id="5958943at2759"/>
<dbReference type="Proteomes" id="UP000799302">
    <property type="component" value="Unassembled WGS sequence"/>
</dbReference>
<dbReference type="Gene3D" id="2.120.10.30">
    <property type="entry name" value="TolB, C-terminal domain"/>
    <property type="match status" value="2"/>
</dbReference>
<sequence length="344" mass="36907">MSLTRFLQRAILVLAFFLVVTTFAQPTENLLQKRDDDDEDIPTFQPSAPPAAKAGGMLYFLSQSKGAILSMSPTGGTPRTILSGLMTKGPDGITVDKAAGHIYFSNMRPGSIERVNIDGTGRKTIVDTGVFQVGKQIVLVLEDGVKKLYWCAREGQKVMRANVDGSSVEVVIDTSKDKCTGRECKNAVGVAVDTKNGWVYWTQKGAGGTGSIHRAPTKLQAGQTAASRSDIQVVLDKLPEPIDLRWVDGYGLYWTDRGHAEGGNSVSRMQMGADVQAGKAQFAVKPRPLVEGLNEGIGIAVDPVGQKMWFTELGGRIFQSNLDGTSKSVIATGQGILTGIDYVP</sequence>
<dbReference type="InterPro" id="IPR011042">
    <property type="entry name" value="6-blade_b-propeller_TolB-like"/>
</dbReference>
<dbReference type="InterPro" id="IPR000033">
    <property type="entry name" value="LDLR_classB_rpt"/>
</dbReference>
<dbReference type="PANTHER" id="PTHR46513">
    <property type="entry name" value="VITELLOGENIN RECEPTOR-LIKE PROTEIN-RELATED-RELATED"/>
    <property type="match status" value="1"/>
</dbReference>
<dbReference type="EMBL" id="MU004238">
    <property type="protein sequence ID" value="KAF2666876.1"/>
    <property type="molecule type" value="Genomic_DNA"/>
</dbReference>
<evidence type="ECO:0000313" key="2">
    <source>
        <dbReference type="EMBL" id="KAF2666876.1"/>
    </source>
</evidence>
<organism evidence="2 3">
    <name type="scientific">Microthyrium microscopicum</name>
    <dbReference type="NCBI Taxonomy" id="703497"/>
    <lineage>
        <taxon>Eukaryota</taxon>
        <taxon>Fungi</taxon>
        <taxon>Dikarya</taxon>
        <taxon>Ascomycota</taxon>
        <taxon>Pezizomycotina</taxon>
        <taxon>Dothideomycetes</taxon>
        <taxon>Dothideomycetes incertae sedis</taxon>
        <taxon>Microthyriales</taxon>
        <taxon>Microthyriaceae</taxon>
        <taxon>Microthyrium</taxon>
    </lineage>
</organism>
<keyword evidence="1" id="KW-0732">Signal</keyword>
<reference evidence="2" key="1">
    <citation type="journal article" date="2020" name="Stud. Mycol.">
        <title>101 Dothideomycetes genomes: a test case for predicting lifestyles and emergence of pathogens.</title>
        <authorList>
            <person name="Haridas S."/>
            <person name="Albert R."/>
            <person name="Binder M."/>
            <person name="Bloem J."/>
            <person name="Labutti K."/>
            <person name="Salamov A."/>
            <person name="Andreopoulos B."/>
            <person name="Baker S."/>
            <person name="Barry K."/>
            <person name="Bills G."/>
            <person name="Bluhm B."/>
            <person name="Cannon C."/>
            <person name="Castanera R."/>
            <person name="Culley D."/>
            <person name="Daum C."/>
            <person name="Ezra D."/>
            <person name="Gonzalez J."/>
            <person name="Henrissat B."/>
            <person name="Kuo A."/>
            <person name="Liang C."/>
            <person name="Lipzen A."/>
            <person name="Lutzoni F."/>
            <person name="Magnuson J."/>
            <person name="Mondo S."/>
            <person name="Nolan M."/>
            <person name="Ohm R."/>
            <person name="Pangilinan J."/>
            <person name="Park H.-J."/>
            <person name="Ramirez L."/>
            <person name="Alfaro M."/>
            <person name="Sun H."/>
            <person name="Tritt A."/>
            <person name="Yoshinaga Y."/>
            <person name="Zwiers L.-H."/>
            <person name="Turgeon B."/>
            <person name="Goodwin S."/>
            <person name="Spatafora J."/>
            <person name="Crous P."/>
            <person name="Grigoriev I."/>
        </authorList>
    </citation>
    <scope>NUCLEOTIDE SEQUENCE</scope>
    <source>
        <strain evidence="2">CBS 115976</strain>
    </source>
</reference>
<gene>
    <name evidence="2" type="ORF">BT63DRAFT_427293</name>
</gene>
<dbReference type="AlphaFoldDB" id="A0A6A6U5G7"/>